<evidence type="ECO:0000256" key="1">
    <source>
        <dbReference type="SAM" id="Phobius"/>
    </source>
</evidence>
<organism evidence="3 4">
    <name type="scientific">Dyella tabacisoli</name>
    <dbReference type="NCBI Taxonomy" id="2282381"/>
    <lineage>
        <taxon>Bacteria</taxon>
        <taxon>Pseudomonadati</taxon>
        <taxon>Pseudomonadota</taxon>
        <taxon>Gammaproteobacteria</taxon>
        <taxon>Lysobacterales</taxon>
        <taxon>Rhodanobacteraceae</taxon>
        <taxon>Dyella</taxon>
    </lineage>
</organism>
<dbReference type="Pfam" id="PF05232">
    <property type="entry name" value="BTP"/>
    <property type="match status" value="2"/>
</dbReference>
<dbReference type="InterPro" id="IPR007896">
    <property type="entry name" value="BTP_bacteria"/>
</dbReference>
<proteinExistence type="predicted"/>
<feature type="domain" description="Chlorhexidine efflux transporter" evidence="2">
    <location>
        <begin position="74"/>
        <end position="137"/>
    </location>
</feature>
<dbReference type="Proteomes" id="UP000253782">
    <property type="component" value="Unassembled WGS sequence"/>
</dbReference>
<evidence type="ECO:0000259" key="2">
    <source>
        <dbReference type="Pfam" id="PF05232"/>
    </source>
</evidence>
<evidence type="ECO:0000313" key="3">
    <source>
        <dbReference type="EMBL" id="RDD83263.1"/>
    </source>
</evidence>
<dbReference type="OrthoDB" id="1631120at2"/>
<feature type="transmembrane region" description="Helical" evidence="1">
    <location>
        <begin position="12"/>
        <end position="35"/>
    </location>
</feature>
<reference evidence="3 4" key="1">
    <citation type="submission" date="2018-07" db="EMBL/GenBank/DDBJ databases">
        <title>Dyella tabacisoli L4-6T, whole genome shotgun sequence.</title>
        <authorList>
            <person name="Zhou X.-K."/>
            <person name="Li W.-J."/>
            <person name="Duan Y.-Q."/>
        </authorList>
    </citation>
    <scope>NUCLEOTIDE SEQUENCE [LARGE SCALE GENOMIC DNA]</scope>
    <source>
        <strain evidence="3 4">L4-6</strain>
    </source>
</reference>
<keyword evidence="4" id="KW-1185">Reference proteome</keyword>
<dbReference type="InterPro" id="IPR058208">
    <property type="entry name" value="PACE"/>
</dbReference>
<gene>
    <name evidence="3" type="ORF">DVJ77_01280</name>
</gene>
<name>A0A369USG7_9GAMM</name>
<dbReference type="NCBIfam" id="NF033665">
    <property type="entry name" value="PACE_efflu_PCE"/>
    <property type="match status" value="1"/>
</dbReference>
<keyword evidence="1" id="KW-0472">Membrane</keyword>
<protein>
    <recommendedName>
        <fullName evidence="2">Chlorhexidine efflux transporter domain-containing protein</fullName>
    </recommendedName>
</protein>
<dbReference type="RefSeq" id="WP_114843655.1">
    <property type="nucleotide sequence ID" value="NZ_JBHSPE010000001.1"/>
</dbReference>
<dbReference type="NCBIfam" id="NF033664">
    <property type="entry name" value="PACE_transport"/>
    <property type="match status" value="1"/>
</dbReference>
<dbReference type="EMBL" id="QQAH01000001">
    <property type="protein sequence ID" value="RDD83263.1"/>
    <property type="molecule type" value="Genomic_DNA"/>
</dbReference>
<evidence type="ECO:0000313" key="4">
    <source>
        <dbReference type="Proteomes" id="UP000253782"/>
    </source>
</evidence>
<feature type="transmembrane region" description="Helical" evidence="1">
    <location>
        <begin position="80"/>
        <end position="102"/>
    </location>
</feature>
<feature type="domain" description="Chlorhexidine efflux transporter" evidence="2">
    <location>
        <begin position="6"/>
        <end position="68"/>
    </location>
</feature>
<feature type="transmembrane region" description="Helical" evidence="1">
    <location>
        <begin position="41"/>
        <end position="59"/>
    </location>
</feature>
<accession>A0A369USG7</accession>
<comment type="caution">
    <text evidence="3">The sequence shown here is derived from an EMBL/GenBank/DDBJ whole genome shotgun (WGS) entry which is preliminary data.</text>
</comment>
<feature type="transmembrane region" description="Helical" evidence="1">
    <location>
        <begin position="114"/>
        <end position="134"/>
    </location>
</feature>
<sequence length="150" mass="17117">MSLPQKTVRERVLHAVSFELIAILIGVPLLSWLLNISLGKMGVLTVTISLVAMFWNMVYNSLFDRLQRALAFTRTLAIRVLHALGFELGLIVFTLPLAAWWLEIGLWQALLLEAGVLLFFLPYTLGFNLAYDALRKRWYEQRQPLAAGMR</sequence>
<dbReference type="AlphaFoldDB" id="A0A369USG7"/>
<keyword evidence="1" id="KW-1133">Transmembrane helix</keyword>
<keyword evidence="1" id="KW-0812">Transmembrane</keyword>